<keyword evidence="7" id="KW-1185">Reference proteome</keyword>
<organism evidence="6 7">
    <name type="scientific">Pendulispora rubella</name>
    <dbReference type="NCBI Taxonomy" id="2741070"/>
    <lineage>
        <taxon>Bacteria</taxon>
        <taxon>Pseudomonadati</taxon>
        <taxon>Myxococcota</taxon>
        <taxon>Myxococcia</taxon>
        <taxon>Myxococcales</taxon>
        <taxon>Sorangiineae</taxon>
        <taxon>Pendulisporaceae</taxon>
        <taxon>Pendulispora</taxon>
    </lineage>
</organism>
<protein>
    <submittedName>
        <fullName evidence="6">Sulfatase-like hydrolase/transferase</fullName>
    </submittedName>
</protein>
<dbReference type="RefSeq" id="WP_394838033.1">
    <property type="nucleotide sequence ID" value="NZ_CP089929.1"/>
</dbReference>
<feature type="region of interest" description="Disordered" evidence="3">
    <location>
        <begin position="194"/>
        <end position="218"/>
    </location>
</feature>
<dbReference type="CDD" id="cd16148">
    <property type="entry name" value="sulfatase_like"/>
    <property type="match status" value="1"/>
</dbReference>
<reference evidence="6" key="1">
    <citation type="submission" date="2021-12" db="EMBL/GenBank/DDBJ databases">
        <title>Discovery of the Pendulisporaceae a myxobacterial family with distinct sporulation behavior and unique specialized metabolism.</title>
        <authorList>
            <person name="Garcia R."/>
            <person name="Popoff A."/>
            <person name="Bader C.D."/>
            <person name="Loehr J."/>
            <person name="Walesch S."/>
            <person name="Walt C."/>
            <person name="Boldt J."/>
            <person name="Bunk B."/>
            <person name="Haeckl F.J.F.P.J."/>
            <person name="Gunesch A.P."/>
            <person name="Birkelbach J."/>
            <person name="Nuebel U."/>
            <person name="Pietschmann T."/>
            <person name="Bach T."/>
            <person name="Mueller R."/>
        </authorList>
    </citation>
    <scope>NUCLEOTIDE SEQUENCE</scope>
    <source>
        <strain evidence="6">MSr11367</strain>
    </source>
</reference>
<dbReference type="SUPFAM" id="SSF53649">
    <property type="entry name" value="Alkaline phosphatase-like"/>
    <property type="match status" value="1"/>
</dbReference>
<feature type="transmembrane region" description="Helical" evidence="4">
    <location>
        <begin position="84"/>
        <end position="104"/>
    </location>
</feature>
<feature type="domain" description="Sulfatase N-terminal" evidence="5">
    <location>
        <begin position="252"/>
        <end position="579"/>
    </location>
</feature>
<keyword evidence="1" id="KW-0479">Metal-binding</keyword>
<evidence type="ECO:0000256" key="4">
    <source>
        <dbReference type="SAM" id="Phobius"/>
    </source>
</evidence>
<dbReference type="Pfam" id="PF00884">
    <property type="entry name" value="Sulfatase"/>
    <property type="match status" value="1"/>
</dbReference>
<accession>A0ABZ2LBT4</accession>
<evidence type="ECO:0000313" key="7">
    <source>
        <dbReference type="Proteomes" id="UP001374803"/>
    </source>
</evidence>
<evidence type="ECO:0000256" key="2">
    <source>
        <dbReference type="ARBA" id="ARBA00022801"/>
    </source>
</evidence>
<dbReference type="PANTHER" id="PTHR45953:SF1">
    <property type="entry name" value="IDURONATE 2-SULFATASE"/>
    <property type="match status" value="1"/>
</dbReference>
<proteinExistence type="predicted"/>
<dbReference type="InterPro" id="IPR000917">
    <property type="entry name" value="Sulfatase_N"/>
</dbReference>
<keyword evidence="4" id="KW-0472">Membrane</keyword>
<feature type="transmembrane region" description="Helical" evidence="4">
    <location>
        <begin position="124"/>
        <end position="152"/>
    </location>
</feature>
<gene>
    <name evidence="6" type="ORF">LVJ94_14070</name>
</gene>
<feature type="compositionally biased region" description="Polar residues" evidence="3">
    <location>
        <begin position="748"/>
        <end position="759"/>
    </location>
</feature>
<evidence type="ECO:0000259" key="5">
    <source>
        <dbReference type="Pfam" id="PF00884"/>
    </source>
</evidence>
<keyword evidence="4" id="KW-1133">Transmembrane helix</keyword>
<feature type="transmembrane region" description="Helical" evidence="4">
    <location>
        <begin position="164"/>
        <end position="186"/>
    </location>
</feature>
<dbReference type="InterPro" id="IPR017850">
    <property type="entry name" value="Alkaline_phosphatase_core_sf"/>
</dbReference>
<dbReference type="EMBL" id="CP089983">
    <property type="protein sequence ID" value="WXB08359.1"/>
    <property type="molecule type" value="Genomic_DNA"/>
</dbReference>
<evidence type="ECO:0000313" key="6">
    <source>
        <dbReference type="EMBL" id="WXB08359.1"/>
    </source>
</evidence>
<feature type="region of interest" description="Disordered" evidence="3">
    <location>
        <begin position="739"/>
        <end position="759"/>
    </location>
</feature>
<feature type="transmembrane region" description="Helical" evidence="4">
    <location>
        <begin position="42"/>
        <end position="63"/>
    </location>
</feature>
<name>A0ABZ2LBT4_9BACT</name>
<evidence type="ECO:0000256" key="3">
    <source>
        <dbReference type="SAM" id="MobiDB-lite"/>
    </source>
</evidence>
<dbReference type="Gene3D" id="3.30.1120.10">
    <property type="match status" value="1"/>
</dbReference>
<keyword evidence="4" id="KW-0812">Transmembrane</keyword>
<feature type="compositionally biased region" description="Pro residues" evidence="3">
    <location>
        <begin position="194"/>
        <end position="205"/>
    </location>
</feature>
<dbReference type="PANTHER" id="PTHR45953">
    <property type="entry name" value="IDURONATE 2-SULFATASE"/>
    <property type="match status" value="1"/>
</dbReference>
<dbReference type="Gene3D" id="3.40.720.10">
    <property type="entry name" value="Alkaline Phosphatase, subunit A"/>
    <property type="match status" value="1"/>
</dbReference>
<dbReference type="Proteomes" id="UP001374803">
    <property type="component" value="Chromosome"/>
</dbReference>
<keyword evidence="2" id="KW-0378">Hydrolase</keyword>
<sequence>MTTGAAYVSVLAIWAGQAEEESGPRVHELRTFIMGHFGPDLYRFAVAILAASVVMGALLGLVARFLVACRDRMARRRERGSYGLALESFCVVVALHATWVAWTMSRRPALYSKWFYMKGGLRRLGQIVVCDVLGPTGVALLACAVLLVYLAGPRAQWPWWPGRLRRSVGVGGAAAIAVLAGFLFGVTRPQPPQLAFPAPKPPTPGQAPMNRSQNEKSMADEAYEGRKARMNRSQNEKSMADEAYEGRKARMNILLLAADSLRADRFNARTMPYMTQLAEHATVFEKAYVSVPRTFPSWTSWLTGRQPHHHGIVTMFPRWEDRTKDFDAAPSRFRRAGYRTMVVTDFVGDIFSRIDLGFSGVDAPAFDLVEVMRENLIQRETPLLPMLHTRVGRRVLPLMREVSAAADPDFLVEDTLDALDRGPRDQPFFMTVFFGTSHFPYPVPAPFHRRFTSPDYRGPYKYSWPVDLDVPSKETDEDIAHVRNLYDSAVASVDHAFARILEGLRARHLAERTIVVILGDHGEELFEFGRNLGHGDHLFGDEQTHVPLVIYDPRIGTGHRVSRIARAVDLAPTLYELTNLAQPPASEPMDGRSLVPALTGGDLAPVLAYSETEIWFSEETGLLSPNGLRIPYPDIENVTEVDKDHHSEMVMRKEMMPTIIASKHRMARDERFKLVYMPTRKGAKYMLFDTRADPNELRDVSAEYPEEAARLGAELRAYILRDPSLTMRNGVAVPRDALSTARPEVSGSPGQTLNAGVSL</sequence>
<evidence type="ECO:0000256" key="1">
    <source>
        <dbReference type="ARBA" id="ARBA00022723"/>
    </source>
</evidence>